<dbReference type="PANTHER" id="PTHR45752:SF195">
    <property type="entry name" value="LEUCINE-RICH REPEAT (LRR) FAMILY PROTEIN-RELATED"/>
    <property type="match status" value="1"/>
</dbReference>
<proteinExistence type="predicted"/>
<protein>
    <recommendedName>
        <fullName evidence="2">Disease resistance protein RPS4B/Roq1-like leucine-rich repeats domain-containing protein</fullName>
    </recommendedName>
</protein>
<dbReference type="AlphaFoldDB" id="A0A059C8Y2"/>
<feature type="domain" description="Disease resistance protein RPS4B/Roq1-like leucine-rich repeats" evidence="2">
    <location>
        <begin position="47"/>
        <end position="238"/>
    </location>
</feature>
<keyword evidence="1" id="KW-0611">Plant defense</keyword>
<reference evidence="3" key="1">
    <citation type="submission" date="2013-07" db="EMBL/GenBank/DDBJ databases">
        <title>The genome of Eucalyptus grandis.</title>
        <authorList>
            <person name="Schmutz J."/>
            <person name="Hayes R."/>
            <person name="Myburg A."/>
            <person name="Tuskan G."/>
            <person name="Grattapaglia D."/>
            <person name="Rokhsar D.S."/>
        </authorList>
    </citation>
    <scope>NUCLEOTIDE SEQUENCE</scope>
    <source>
        <tissue evidence="3">Leaf extractions</tissue>
    </source>
</reference>
<dbReference type="Pfam" id="PF23286">
    <property type="entry name" value="LRR_13"/>
    <property type="match status" value="1"/>
</dbReference>
<evidence type="ECO:0000313" key="3">
    <source>
        <dbReference type="EMBL" id="KCW74385.1"/>
    </source>
</evidence>
<dbReference type="EMBL" id="KK198757">
    <property type="protein sequence ID" value="KCW74385.1"/>
    <property type="molecule type" value="Genomic_DNA"/>
</dbReference>
<organism evidence="3">
    <name type="scientific">Eucalyptus grandis</name>
    <name type="common">Flooded gum</name>
    <dbReference type="NCBI Taxonomy" id="71139"/>
    <lineage>
        <taxon>Eukaryota</taxon>
        <taxon>Viridiplantae</taxon>
        <taxon>Streptophyta</taxon>
        <taxon>Embryophyta</taxon>
        <taxon>Tracheophyta</taxon>
        <taxon>Spermatophyta</taxon>
        <taxon>Magnoliopsida</taxon>
        <taxon>eudicotyledons</taxon>
        <taxon>Gunneridae</taxon>
        <taxon>Pentapetalae</taxon>
        <taxon>rosids</taxon>
        <taxon>malvids</taxon>
        <taxon>Myrtales</taxon>
        <taxon>Myrtaceae</taxon>
        <taxon>Myrtoideae</taxon>
        <taxon>Eucalypteae</taxon>
        <taxon>Eucalyptus</taxon>
    </lineage>
</organism>
<dbReference type="eggNOG" id="ENOG502R4BG">
    <property type="taxonomic scope" value="Eukaryota"/>
</dbReference>
<dbReference type="PANTHER" id="PTHR45752">
    <property type="entry name" value="LEUCINE-RICH REPEAT-CONTAINING"/>
    <property type="match status" value="1"/>
</dbReference>
<dbReference type="InterPro" id="IPR032675">
    <property type="entry name" value="LRR_dom_sf"/>
</dbReference>
<name>A0A059C8Y2_EUCGR</name>
<evidence type="ECO:0000259" key="2">
    <source>
        <dbReference type="Pfam" id="PF23286"/>
    </source>
</evidence>
<dbReference type="OMA" id="IESAHCK"/>
<dbReference type="Gramene" id="KCW74385">
    <property type="protein sequence ID" value="KCW74385"/>
    <property type="gene ID" value="EUGRSUZ_E03065"/>
</dbReference>
<sequence>MEKLILDRCLSLVEVHPSIGNLVKLQVLSLKFCSNLRNFPNTLRTKSLQTLSLLRCSKLEKFPDIDGKMEHLEYLCLYRTAIKELPASIENLVSVDRIESAHCKNLVRLPLHIYKLKNLRSLDLSQCSNLIMFPKNMEDSTDPNGCLGFRRLRYLYLEGCNLSEVDFLESFSSFPILQNLDLSCNKFTHLPSCINKYLGLRQLDVRGCELLQEIPQLPPNIKNLSARRCKFLQKPPDLGVSFVGPHSIDLTSCGELFCKGVNLADVANMSLLEQLPKVPSFSIILTGREMPKWIMPCDEDSISFMVPQDLYDKVNGLALCVVLSQEEGKMVKDSCFATVLVNGQKMFDNSSKFYLVESDNMWLSYTYSPGLFGATWHRNDWSHCQLCLRAEKGSIRKRGFRLICKQKEDDLRVVFPAPSADGEQLKFSRSDLEEDSSIYTMESYTDSLDAMLSDTDSLDAMLSDTDSLDAMLSDTDADSLETTMESDTLFEIIAGESSSPLTKKLRRS</sequence>
<evidence type="ECO:0000256" key="1">
    <source>
        <dbReference type="ARBA" id="ARBA00022821"/>
    </source>
</evidence>
<dbReference type="STRING" id="71139.A0A059C8Y2"/>
<dbReference type="InParanoid" id="A0A059C8Y2"/>
<dbReference type="InterPro" id="IPR058546">
    <property type="entry name" value="RPS4B/Roq1-like_LRR"/>
</dbReference>
<dbReference type="InterPro" id="IPR050715">
    <property type="entry name" value="LRR-SigEffector_domain"/>
</dbReference>
<dbReference type="SUPFAM" id="SSF52058">
    <property type="entry name" value="L domain-like"/>
    <property type="match status" value="1"/>
</dbReference>
<accession>A0A059C8Y2</accession>
<dbReference type="Gene3D" id="3.80.10.10">
    <property type="entry name" value="Ribonuclease Inhibitor"/>
    <property type="match status" value="2"/>
</dbReference>
<gene>
    <name evidence="3" type="ORF">EUGRSUZ_E03065</name>
</gene>